<dbReference type="PANTHER" id="PTHR18849:SF0">
    <property type="entry name" value="CILIA- AND FLAGELLA-ASSOCIATED PROTEIN 410-RELATED"/>
    <property type="match status" value="1"/>
</dbReference>
<reference evidence="3" key="2">
    <citation type="journal article" date="2007" name="Science">
        <title>Draft genome sequence of the sexually transmitted pathogen Trichomonas vaginalis.</title>
        <authorList>
            <person name="Carlton J.M."/>
            <person name="Hirt R.P."/>
            <person name="Silva J.C."/>
            <person name="Delcher A.L."/>
            <person name="Schatz M."/>
            <person name="Zhao Q."/>
            <person name="Wortman J.R."/>
            <person name="Bidwell S.L."/>
            <person name="Alsmark U.C.M."/>
            <person name="Besteiro S."/>
            <person name="Sicheritz-Ponten T."/>
            <person name="Noel C.J."/>
            <person name="Dacks J.B."/>
            <person name="Foster P.G."/>
            <person name="Simillion C."/>
            <person name="Van de Peer Y."/>
            <person name="Miranda-Saavedra D."/>
            <person name="Barton G.J."/>
            <person name="Westrop G.D."/>
            <person name="Mueller S."/>
            <person name="Dessi D."/>
            <person name="Fiori P.L."/>
            <person name="Ren Q."/>
            <person name="Paulsen I."/>
            <person name="Zhang H."/>
            <person name="Bastida-Corcuera F.D."/>
            <person name="Simoes-Barbosa A."/>
            <person name="Brown M.T."/>
            <person name="Hayes R.D."/>
            <person name="Mukherjee M."/>
            <person name="Okumura C.Y."/>
            <person name="Schneider R."/>
            <person name="Smith A.J."/>
            <person name="Vanacova S."/>
            <person name="Villalvazo M."/>
            <person name="Haas B.J."/>
            <person name="Pertea M."/>
            <person name="Feldblyum T.V."/>
            <person name="Utterback T.R."/>
            <person name="Shu C.L."/>
            <person name="Osoegawa K."/>
            <person name="de Jong P.J."/>
            <person name="Hrdy I."/>
            <person name="Horvathova L."/>
            <person name="Zubacova Z."/>
            <person name="Dolezal P."/>
            <person name="Malik S.B."/>
            <person name="Logsdon J.M. Jr."/>
            <person name="Henze K."/>
            <person name="Gupta A."/>
            <person name="Wang C.C."/>
            <person name="Dunne R.L."/>
            <person name="Upcroft J.A."/>
            <person name="Upcroft P."/>
            <person name="White O."/>
            <person name="Salzberg S.L."/>
            <person name="Tang P."/>
            <person name="Chiu C.-H."/>
            <person name="Lee Y.-S."/>
            <person name="Embley T.M."/>
            <person name="Coombs G.H."/>
            <person name="Mottram J.C."/>
            <person name="Tachezy J."/>
            <person name="Fraser-Liggett C.M."/>
            <person name="Johnson P.J."/>
        </authorList>
    </citation>
    <scope>NUCLEOTIDE SEQUENCE [LARGE SCALE GENOMIC DNA]</scope>
    <source>
        <strain evidence="3">G3</strain>
    </source>
</reference>
<keyword evidence="2" id="KW-0677">Repeat</keyword>
<dbReference type="Gene3D" id="3.80.10.10">
    <property type="entry name" value="Ribonuclease Inhibitor"/>
    <property type="match status" value="1"/>
</dbReference>
<dbReference type="PROSITE" id="PS51450">
    <property type="entry name" value="LRR"/>
    <property type="match status" value="1"/>
</dbReference>
<accession>A2FCP5</accession>
<dbReference type="KEGG" id="tva:4755101"/>
<proteinExistence type="predicted"/>
<dbReference type="InterPro" id="IPR025875">
    <property type="entry name" value="Leu-rich_rpt_4"/>
</dbReference>
<sequence>MSTLHTKIKLDNKKIRSISEIHIASSVQYLDLSKNKITDFSGLHKYQNLIELNMDGNPVLSFNGFPKLTRLKKLSLIDTPISKLKNFKELALIAAGTQIEMINGESITAKDRANSVSYGNIETNYNLISKGWLPAKPNQFVSPNSIETKQNLSMSGNSLISDSTSSISSPKYDFKRRNDNISQKLIDIQEKDPISVRAVRIMRQNGISNKGIGQFLCDYFDDYDETNEIDTEKLELKEKLKENGKIIDDLARKRHELTSRNRTL</sequence>
<dbReference type="OrthoDB" id="272149at2759"/>
<dbReference type="Pfam" id="PF12799">
    <property type="entry name" value="LRR_4"/>
    <property type="match status" value="1"/>
</dbReference>
<dbReference type="Proteomes" id="UP000001542">
    <property type="component" value="Unassembled WGS sequence"/>
</dbReference>
<evidence type="ECO:0000313" key="4">
    <source>
        <dbReference type="Proteomes" id="UP000001542"/>
    </source>
</evidence>
<dbReference type="PANTHER" id="PTHR18849">
    <property type="entry name" value="LEUCINE RICH REPEAT PROTEIN"/>
    <property type="match status" value="1"/>
</dbReference>
<keyword evidence="1" id="KW-0433">Leucine-rich repeat</keyword>
<gene>
    <name evidence="3" type="ORF">TVAG_048210</name>
</gene>
<evidence type="ECO:0000256" key="1">
    <source>
        <dbReference type="ARBA" id="ARBA00022614"/>
    </source>
</evidence>
<organism evidence="3 4">
    <name type="scientific">Trichomonas vaginalis (strain ATCC PRA-98 / G3)</name>
    <dbReference type="NCBI Taxonomy" id="412133"/>
    <lineage>
        <taxon>Eukaryota</taxon>
        <taxon>Metamonada</taxon>
        <taxon>Parabasalia</taxon>
        <taxon>Trichomonadida</taxon>
        <taxon>Trichomonadidae</taxon>
        <taxon>Trichomonas</taxon>
    </lineage>
</organism>
<name>A2FCP5_TRIV3</name>
<dbReference type="VEuPathDB" id="TrichDB:TVAGG3_0287420"/>
<keyword evidence="4" id="KW-1185">Reference proteome</keyword>
<dbReference type="AlphaFoldDB" id="A2FCP5"/>
<evidence type="ECO:0000256" key="2">
    <source>
        <dbReference type="ARBA" id="ARBA00022737"/>
    </source>
</evidence>
<dbReference type="InParanoid" id="A2FCP5"/>
<evidence type="ECO:0000313" key="3">
    <source>
        <dbReference type="EMBL" id="EAX97320.1"/>
    </source>
</evidence>
<dbReference type="SUPFAM" id="SSF52058">
    <property type="entry name" value="L domain-like"/>
    <property type="match status" value="1"/>
</dbReference>
<dbReference type="InterPro" id="IPR001611">
    <property type="entry name" value="Leu-rich_rpt"/>
</dbReference>
<protein>
    <submittedName>
        <fullName evidence="3">Leucine Rich Repeat family protein</fullName>
    </submittedName>
</protein>
<dbReference type="EMBL" id="DS113720">
    <property type="protein sequence ID" value="EAX97320.1"/>
    <property type="molecule type" value="Genomic_DNA"/>
</dbReference>
<reference evidence="3" key="1">
    <citation type="submission" date="2006-10" db="EMBL/GenBank/DDBJ databases">
        <authorList>
            <person name="Amadeo P."/>
            <person name="Zhao Q."/>
            <person name="Wortman J."/>
            <person name="Fraser-Liggett C."/>
            <person name="Carlton J."/>
        </authorList>
    </citation>
    <scope>NUCLEOTIDE SEQUENCE</scope>
    <source>
        <strain evidence="3">G3</strain>
    </source>
</reference>
<dbReference type="InterPro" id="IPR032675">
    <property type="entry name" value="LRR_dom_sf"/>
</dbReference>
<dbReference type="VEuPathDB" id="TrichDB:TVAG_048210"/>
<dbReference type="SMR" id="A2FCP5"/>
<dbReference type="RefSeq" id="XP_001310250.1">
    <property type="nucleotide sequence ID" value="XM_001310249.1"/>
</dbReference>